<evidence type="ECO:0000313" key="1">
    <source>
        <dbReference type="EMBL" id="MDI9256315.1"/>
    </source>
</evidence>
<dbReference type="RefSeq" id="WP_283237994.1">
    <property type="nucleotide sequence ID" value="NZ_JASGBP010000001.1"/>
</dbReference>
<keyword evidence="2" id="KW-1185">Reference proteome</keyword>
<reference evidence="1 2" key="1">
    <citation type="submission" date="2023-05" db="EMBL/GenBank/DDBJ databases">
        <title>Flavobacterium sedimenti sp. nov., isolated from the sediment.</title>
        <authorList>
            <person name="Wu N."/>
        </authorList>
    </citation>
    <scope>NUCLEOTIDE SEQUENCE [LARGE SCALE GENOMIC DNA]</scope>
    <source>
        <strain evidence="1 2">YZ-48</strain>
    </source>
</reference>
<proteinExistence type="predicted"/>
<dbReference type="EMBL" id="JASGBP010000001">
    <property type="protein sequence ID" value="MDI9256315.1"/>
    <property type="molecule type" value="Genomic_DNA"/>
</dbReference>
<dbReference type="Proteomes" id="UP001230035">
    <property type="component" value="Unassembled WGS sequence"/>
</dbReference>
<gene>
    <name evidence="1" type="ORF">QHT84_02685</name>
</gene>
<evidence type="ECO:0008006" key="3">
    <source>
        <dbReference type="Google" id="ProtNLM"/>
    </source>
</evidence>
<comment type="caution">
    <text evidence="1">The sequence shown here is derived from an EMBL/GenBank/DDBJ whole genome shotgun (WGS) entry which is preliminary data.</text>
</comment>
<sequence>MKTRISILLFFITTLMLGQGIITPFDQIKLRQNQKKNSATRVMVQDSITGNCGWILKSSLLPSAQGLQETTDVNAETTNTIKVKLNPSNYANLQYNGISIASSTYNGSYTDYGITVVNPSNSLFATFGPDSGFSYSKSGTFSHAIDSNGLLGYKNSTDSGYFLGFGTSGDPELKLYKYTNSVSFKASNVAFENTSLEAPVFSANNETRTIPISVNGNYADTSGNISLSVTAPVTSVNAQTGTVVLDADNIAETSGRKWVSSTEKSTWNGKQDALSGTGFVKSTSGTISYDTNNYTVANSAITGATKTKITYDSKGLVTAGADLSASDMPSGIDASKIGDGSVSTTEFQYINSVTSNVQTQLNAISSALAKTEQFVYAKSNQVLGSHTGTITETVLLSVDISAGEYTAGDILTFLGVGKKTGTGGTATYRVRFGTTGTTSDALIATWGVMAAGSERTSTERRGIQFLTGNLVEHSRATIAAYSDVTDSSQLNSTSLTASNAWKFTVTVQLASSGDTASLIGLNIGKIRTF</sequence>
<name>A0ABT6XMJ2_9FLAO</name>
<evidence type="ECO:0000313" key="2">
    <source>
        <dbReference type="Proteomes" id="UP001230035"/>
    </source>
</evidence>
<organism evidence="1 2">
    <name type="scientific">Flavobacterium sedimenticola</name>
    <dbReference type="NCBI Taxonomy" id="3043286"/>
    <lineage>
        <taxon>Bacteria</taxon>
        <taxon>Pseudomonadati</taxon>
        <taxon>Bacteroidota</taxon>
        <taxon>Flavobacteriia</taxon>
        <taxon>Flavobacteriales</taxon>
        <taxon>Flavobacteriaceae</taxon>
        <taxon>Flavobacterium</taxon>
    </lineage>
</organism>
<protein>
    <recommendedName>
        <fullName evidence="3">Jacalin-type lectin domain-containing protein</fullName>
    </recommendedName>
</protein>
<accession>A0ABT6XMJ2</accession>